<evidence type="ECO:0000313" key="3">
    <source>
        <dbReference type="EMBL" id="RPF20842.1"/>
    </source>
</evidence>
<protein>
    <recommendedName>
        <fullName evidence="5">Lipoprotein</fullName>
    </recommendedName>
</protein>
<dbReference type="InterPro" id="IPR029046">
    <property type="entry name" value="LolA/LolB/LppX"/>
</dbReference>
<gene>
    <name evidence="3" type="ORF">EDD34_1449</name>
</gene>
<feature type="region of interest" description="Disordered" evidence="2">
    <location>
        <begin position="45"/>
        <end position="65"/>
    </location>
</feature>
<dbReference type="EMBL" id="RKQZ01000001">
    <property type="protein sequence ID" value="RPF20842.1"/>
    <property type="molecule type" value="Genomic_DNA"/>
</dbReference>
<dbReference type="OrthoDB" id="3781094at2"/>
<dbReference type="AlphaFoldDB" id="A0A3N4Z6D5"/>
<dbReference type="Gene3D" id="2.50.20.20">
    <property type="match status" value="1"/>
</dbReference>
<evidence type="ECO:0008006" key="5">
    <source>
        <dbReference type="Google" id="ProtNLM"/>
    </source>
</evidence>
<reference evidence="3 4" key="1">
    <citation type="submission" date="2018-11" db="EMBL/GenBank/DDBJ databases">
        <title>Sequencing the genomes of 1000 actinobacteria strains.</title>
        <authorList>
            <person name="Klenk H.-P."/>
        </authorList>
    </citation>
    <scope>NUCLEOTIDE SEQUENCE [LARGE SCALE GENOMIC DNA]</scope>
    <source>
        <strain evidence="3 4">DSM 15700</strain>
    </source>
</reference>
<comment type="caution">
    <text evidence="3">The sequence shown here is derived from an EMBL/GenBank/DDBJ whole genome shotgun (WGS) entry which is preliminary data.</text>
</comment>
<keyword evidence="4" id="KW-1185">Reference proteome</keyword>
<evidence type="ECO:0000256" key="2">
    <source>
        <dbReference type="SAM" id="MobiDB-lite"/>
    </source>
</evidence>
<dbReference type="SUPFAM" id="SSF89392">
    <property type="entry name" value="Prokaryotic lipoproteins and lipoprotein localization factors"/>
    <property type="match status" value="1"/>
</dbReference>
<organism evidence="3 4">
    <name type="scientific">Myceligenerans xiligouense</name>
    <dbReference type="NCBI Taxonomy" id="253184"/>
    <lineage>
        <taxon>Bacteria</taxon>
        <taxon>Bacillati</taxon>
        <taxon>Actinomycetota</taxon>
        <taxon>Actinomycetes</taxon>
        <taxon>Micrococcales</taxon>
        <taxon>Promicromonosporaceae</taxon>
        <taxon>Myceligenerans</taxon>
    </lineage>
</organism>
<evidence type="ECO:0000256" key="1">
    <source>
        <dbReference type="SAM" id="Coils"/>
    </source>
</evidence>
<dbReference type="Proteomes" id="UP000280501">
    <property type="component" value="Unassembled WGS sequence"/>
</dbReference>
<feature type="coiled-coil region" evidence="1">
    <location>
        <begin position="162"/>
        <end position="189"/>
    </location>
</feature>
<feature type="compositionally biased region" description="Low complexity" evidence="2">
    <location>
        <begin position="45"/>
        <end position="63"/>
    </location>
</feature>
<accession>A0A3N4Z6D5</accession>
<keyword evidence="1" id="KW-0175">Coiled coil</keyword>
<sequence>MTPSRRTWSDSQHMEEDNQVRITRRIAALLTAGVATMALAACQSGADPSSSAADDAVEATTSEAPRDGYTALTAADFVERSTAAQADMSTMRYKATLSGPAAEAQGLTGAAMEGAVVTGETAADTAMQMTMEVEGATFDMMLVGGDFYMNMGPITQDMYLHVTGEDASRAELEAMMEQLEQANISGQTKAMDGAVSEVTELGTETINGVETHHYAVTVDLSKAKDLESLGIDKAAAKEMGTMEFEYFLDAEDIPHRVVTTIPDAGQDLVATMDITDQGEPIEITAPPADQIIDPADMGM</sequence>
<proteinExistence type="predicted"/>
<evidence type="ECO:0000313" key="4">
    <source>
        <dbReference type="Proteomes" id="UP000280501"/>
    </source>
</evidence>
<name>A0A3N4Z6D5_9MICO</name>